<feature type="transmembrane region" description="Helical" evidence="1">
    <location>
        <begin position="6"/>
        <end position="27"/>
    </location>
</feature>
<keyword evidence="1" id="KW-0812">Transmembrane</keyword>
<accession>A0A915C7E1</accession>
<evidence type="ECO:0000313" key="3">
    <source>
        <dbReference type="WBParaSite" id="PgR096_g019_t01"/>
    </source>
</evidence>
<proteinExistence type="predicted"/>
<evidence type="ECO:0000313" key="2">
    <source>
        <dbReference type="Proteomes" id="UP000887569"/>
    </source>
</evidence>
<organism evidence="2 3">
    <name type="scientific">Parascaris univalens</name>
    <name type="common">Nematode worm</name>
    <dbReference type="NCBI Taxonomy" id="6257"/>
    <lineage>
        <taxon>Eukaryota</taxon>
        <taxon>Metazoa</taxon>
        <taxon>Ecdysozoa</taxon>
        <taxon>Nematoda</taxon>
        <taxon>Chromadorea</taxon>
        <taxon>Rhabditida</taxon>
        <taxon>Spirurina</taxon>
        <taxon>Ascaridomorpha</taxon>
        <taxon>Ascaridoidea</taxon>
        <taxon>Ascarididae</taxon>
        <taxon>Parascaris</taxon>
    </lineage>
</organism>
<dbReference type="AlphaFoldDB" id="A0A915C7E1"/>
<dbReference type="Proteomes" id="UP000887569">
    <property type="component" value="Unplaced"/>
</dbReference>
<name>A0A915C7E1_PARUN</name>
<protein>
    <submittedName>
        <fullName evidence="3">Uncharacterized protein</fullName>
    </submittedName>
</protein>
<dbReference type="WBParaSite" id="PgR096_g019_t01">
    <property type="protein sequence ID" value="PgR096_g019_t01"/>
    <property type="gene ID" value="PgR096_g019"/>
</dbReference>
<sequence>MLLIITILILFVYTVVLIVFFMGWCTLVPTMCHPRREIPFCAVKSPRRNTKYIDLESISSSVSLDYLHRVIESSDELERKYSVLSAKPPPLNDYLHPKYSLPPIEIDVEEEKTYFEFLRTPAEIASKRTSVVKLSVSKTPKAIDDSVEKII</sequence>
<reference evidence="3" key="1">
    <citation type="submission" date="2022-11" db="UniProtKB">
        <authorList>
            <consortium name="WormBaseParasite"/>
        </authorList>
    </citation>
    <scope>IDENTIFICATION</scope>
</reference>
<keyword evidence="1" id="KW-0472">Membrane</keyword>
<keyword evidence="2" id="KW-1185">Reference proteome</keyword>
<keyword evidence="1" id="KW-1133">Transmembrane helix</keyword>
<evidence type="ECO:0000256" key="1">
    <source>
        <dbReference type="SAM" id="Phobius"/>
    </source>
</evidence>